<dbReference type="OrthoDB" id="482277at2"/>
<reference evidence="2 3" key="1">
    <citation type="submission" date="2018-05" db="EMBL/GenBank/DDBJ databases">
        <title>Spiribacter halobius sp. nov., a moderately halophilic bacterium isolated from marine solar saltern.</title>
        <authorList>
            <person name="Zheng W.-S."/>
            <person name="Lu D.-C."/>
            <person name="Du Z.-J."/>
        </authorList>
    </citation>
    <scope>NUCLEOTIDE SEQUENCE [LARGE SCALE GENOMIC DNA]</scope>
    <source>
        <strain evidence="2 3">E85</strain>
    </source>
</reference>
<evidence type="ECO:0000313" key="3">
    <source>
        <dbReference type="Proteomes" id="UP000245474"/>
    </source>
</evidence>
<dbReference type="CDD" id="cd06661">
    <property type="entry name" value="GGCT_like"/>
    <property type="match status" value="1"/>
</dbReference>
<dbReference type="Gene3D" id="3.10.490.10">
    <property type="entry name" value="Gamma-glutamyl cyclotransferase-like"/>
    <property type="match status" value="1"/>
</dbReference>
<dbReference type="InterPro" id="IPR009288">
    <property type="entry name" value="AIG2-like_dom"/>
</dbReference>
<dbReference type="Pfam" id="PF06094">
    <property type="entry name" value="GGACT"/>
    <property type="match status" value="1"/>
</dbReference>
<gene>
    <name evidence="2" type="ORF">DEM34_13920</name>
</gene>
<organism evidence="2 3">
    <name type="scientific">Sediminicurvatus halobius</name>
    <dbReference type="NCBI Taxonomy" id="2182432"/>
    <lineage>
        <taxon>Bacteria</taxon>
        <taxon>Pseudomonadati</taxon>
        <taxon>Pseudomonadota</taxon>
        <taxon>Gammaproteobacteria</taxon>
        <taxon>Chromatiales</taxon>
        <taxon>Ectothiorhodospiraceae</taxon>
        <taxon>Sediminicurvatus</taxon>
    </lineage>
</organism>
<dbReference type="AlphaFoldDB" id="A0A2U2MYF0"/>
<evidence type="ECO:0000259" key="1">
    <source>
        <dbReference type="Pfam" id="PF06094"/>
    </source>
</evidence>
<dbReference type="SUPFAM" id="SSF110857">
    <property type="entry name" value="Gamma-glutamyl cyclotransferase-like"/>
    <property type="match status" value="1"/>
</dbReference>
<feature type="domain" description="Gamma-glutamylcyclotransferase AIG2-like" evidence="1">
    <location>
        <begin position="7"/>
        <end position="132"/>
    </location>
</feature>
<accession>A0A2U2MYF0</accession>
<dbReference type="InterPro" id="IPR036568">
    <property type="entry name" value="GGCT-like_sf"/>
</dbReference>
<dbReference type="GO" id="GO:0016740">
    <property type="term" value="F:transferase activity"/>
    <property type="evidence" value="ECO:0007669"/>
    <property type="project" value="UniProtKB-KW"/>
</dbReference>
<dbReference type="InterPro" id="IPR013024">
    <property type="entry name" value="GGCT-like"/>
</dbReference>
<keyword evidence="2" id="KW-0808">Transferase</keyword>
<proteinExistence type="predicted"/>
<dbReference type="EMBL" id="QFFI01000024">
    <property type="protein sequence ID" value="PWG61956.1"/>
    <property type="molecule type" value="Genomic_DNA"/>
</dbReference>
<comment type="caution">
    <text evidence="2">The sequence shown here is derived from an EMBL/GenBank/DDBJ whole genome shotgun (WGS) entry which is preliminary data.</text>
</comment>
<evidence type="ECO:0000313" key="2">
    <source>
        <dbReference type="EMBL" id="PWG61956.1"/>
    </source>
</evidence>
<protein>
    <submittedName>
        <fullName evidence="2">Gamma-glutamylcyclotransferase</fullName>
    </submittedName>
</protein>
<keyword evidence="3" id="KW-1185">Reference proteome</keyword>
<dbReference type="RefSeq" id="WP_109679434.1">
    <property type="nucleotide sequence ID" value="NZ_CP086615.1"/>
</dbReference>
<dbReference type="Proteomes" id="UP000245474">
    <property type="component" value="Unassembled WGS sequence"/>
</dbReference>
<name>A0A2U2MYF0_9GAMM</name>
<sequence>MAAVLRLFSYGTLLTGTLDPQIDRLLARHCRTRYPASVQGRLYCLGRFPGALPSHHRRDRVHGEILELERPQRCLPIMDRYEGADPNRPERGLFRRRPVQARTGAGARLGVEIYWYHGPLTTARRIPHGDWLRWVEGE</sequence>